<dbReference type="STRING" id="927083.DB32_002307"/>
<sequence>MRAGVVMRARSLALALALAVACGDPDPTRPPDVPAPRITLVEAPEPILAGTVLRVVGVGLDAVGAEPVLEVATEGTTFDLPSVPHDEDDAFLFEVPRSLIEALGEGFVDVTLAVRGEHDRSDLFDDTWELARDLPLSLDAAPSGDVHRNDVVVLRGAGFVSATEGETFAHFEGTFTRELGGATSAVDARLPITLAERTARDRGIVVLTTDLGGVWPGTFEGTMRLESTLEGGQGRDTAPVATTLRFGGPELFSVEPRMASLGQLLRVRGAGFLGGRDRPSETSLIRLEGTFTPQGGTAQTLDALELVPRFVSGAEVRLVIETEVREDVVVAALFGAARGEFVGTATPIVIAGTDEIEGATVPFSFVLGPIRQVVHLRFLPGFYSSLERFGLGAAAGAIEDAIVARIEEIYESWSLEVRLEEPDDFDPTAFAVVEIGGPDPNGNGLFGYDNSPGKDIGNLRLFDRIGGANAETQMDGYPGYGGVFVESLLWWSSHPDVPGERPPSSPDPEPLFDELFDPVRRAPATLAEVRGEGDAERIAAVRRALSALASIIGETTAHELGHSLGMAQPYGAATAFHNETDGDGCLMDRGGDRPLGERAQQSGFARTTFCGDERTYLDEILGR</sequence>
<evidence type="ECO:0000313" key="3">
    <source>
        <dbReference type="Proteomes" id="UP000034883"/>
    </source>
</evidence>
<gene>
    <name evidence="2" type="ORF">DB32_002307</name>
</gene>
<evidence type="ECO:0000256" key="1">
    <source>
        <dbReference type="SAM" id="SignalP"/>
    </source>
</evidence>
<keyword evidence="3" id="KW-1185">Reference proteome</keyword>
<dbReference type="OrthoDB" id="5497724at2"/>
<feature type="signal peptide" evidence="1">
    <location>
        <begin position="1"/>
        <end position="23"/>
    </location>
</feature>
<dbReference type="PROSITE" id="PS51257">
    <property type="entry name" value="PROKAR_LIPOPROTEIN"/>
    <property type="match status" value="1"/>
</dbReference>
<reference evidence="2 3" key="1">
    <citation type="submission" date="2015-03" db="EMBL/GenBank/DDBJ databases">
        <title>Genome assembly of Sandaracinus amylolyticus DSM 53668.</title>
        <authorList>
            <person name="Sharma G."/>
            <person name="Subramanian S."/>
        </authorList>
    </citation>
    <scope>NUCLEOTIDE SEQUENCE [LARGE SCALE GENOMIC DNA]</scope>
    <source>
        <strain evidence="2 3">DSM 53668</strain>
    </source>
</reference>
<dbReference type="EMBL" id="CP011125">
    <property type="protein sequence ID" value="AKF05158.1"/>
    <property type="molecule type" value="Genomic_DNA"/>
</dbReference>
<protein>
    <recommendedName>
        <fullName evidence="4">IPT/TIG domain-containing protein</fullName>
    </recommendedName>
</protein>
<evidence type="ECO:0000313" key="2">
    <source>
        <dbReference type="EMBL" id="AKF05158.1"/>
    </source>
</evidence>
<accession>A0A0F6W1W6</accession>
<evidence type="ECO:0008006" key="4">
    <source>
        <dbReference type="Google" id="ProtNLM"/>
    </source>
</evidence>
<keyword evidence="1" id="KW-0732">Signal</keyword>
<dbReference type="Proteomes" id="UP000034883">
    <property type="component" value="Chromosome"/>
</dbReference>
<dbReference type="AlphaFoldDB" id="A0A0F6W1W6"/>
<name>A0A0F6W1W6_9BACT</name>
<dbReference type="KEGG" id="samy:DB32_002307"/>
<feature type="chain" id="PRO_5002511510" description="IPT/TIG domain-containing protein" evidence="1">
    <location>
        <begin position="24"/>
        <end position="623"/>
    </location>
</feature>
<proteinExistence type="predicted"/>
<organism evidence="2 3">
    <name type="scientific">Sandaracinus amylolyticus</name>
    <dbReference type="NCBI Taxonomy" id="927083"/>
    <lineage>
        <taxon>Bacteria</taxon>
        <taxon>Pseudomonadati</taxon>
        <taxon>Myxococcota</taxon>
        <taxon>Polyangia</taxon>
        <taxon>Polyangiales</taxon>
        <taxon>Sandaracinaceae</taxon>
        <taxon>Sandaracinus</taxon>
    </lineage>
</organism>